<dbReference type="AlphaFoldDB" id="A0A239J016"/>
<reference evidence="1 2" key="1">
    <citation type="submission" date="2017-06" db="EMBL/GenBank/DDBJ databases">
        <authorList>
            <person name="Kim H.J."/>
            <person name="Triplett B.A."/>
        </authorList>
    </citation>
    <scope>NUCLEOTIDE SEQUENCE [LARGE SCALE GENOMIC DNA]</scope>
    <source>
        <strain evidence="1 2">CGMCC 4.2132</strain>
    </source>
</reference>
<keyword evidence="2" id="KW-1185">Reference proteome</keyword>
<protein>
    <submittedName>
        <fullName evidence="1">Uncharacterized protein</fullName>
    </submittedName>
</protein>
<gene>
    <name evidence="1" type="ORF">SAMN05216276_102152</name>
</gene>
<proteinExistence type="predicted"/>
<dbReference type="RefSeq" id="WP_143653299.1">
    <property type="nucleotide sequence ID" value="NZ_FZOD01000021.1"/>
</dbReference>
<evidence type="ECO:0000313" key="1">
    <source>
        <dbReference type="EMBL" id="SNS99217.1"/>
    </source>
</evidence>
<evidence type="ECO:0000313" key="2">
    <source>
        <dbReference type="Proteomes" id="UP000198282"/>
    </source>
</evidence>
<accession>A0A239J016</accession>
<dbReference type="OrthoDB" id="9774579at2"/>
<sequence>MGFSPDHRTLSVVSIKTNLAGAQVAQAIGPLREVLTPAGTNRDRRRFLLLTPAGRETPVLTQGTP</sequence>
<dbReference type="EMBL" id="FZOD01000021">
    <property type="protein sequence ID" value="SNS99217.1"/>
    <property type="molecule type" value="Genomic_DNA"/>
</dbReference>
<organism evidence="1 2">
    <name type="scientific">Streptosporangium subroseum</name>
    <dbReference type="NCBI Taxonomy" id="106412"/>
    <lineage>
        <taxon>Bacteria</taxon>
        <taxon>Bacillati</taxon>
        <taxon>Actinomycetota</taxon>
        <taxon>Actinomycetes</taxon>
        <taxon>Streptosporangiales</taxon>
        <taxon>Streptosporangiaceae</taxon>
        <taxon>Streptosporangium</taxon>
    </lineage>
</organism>
<name>A0A239J016_9ACTN</name>
<dbReference type="Proteomes" id="UP000198282">
    <property type="component" value="Unassembled WGS sequence"/>
</dbReference>